<sequence>MKKKFIAYGSNAFLQSSKRIIEEANALNVFDQTQRYSFADLPLALKASPLFLDDRKGGFWIWKAYIIYDSLKKLNDRDILVYADAGCELIKNISGWENHFEQLNNHDALFFQYRDDKNYGWNAFNSKFNDSPKLKYWVKKNTIDHFQILFGNNDRWLEKNKLWAGFIFLKKTDSTLQLIKDWLDVMLFRPELVTDPLISERYHQNPDFSSHRHDQSILSIIVRYYETEMKIKILDEESEGDYQNQILKAARRVDKAEASIIKSIIKKTYYRIKK</sequence>
<evidence type="ECO:0000313" key="1">
    <source>
        <dbReference type="EMBL" id="SHK28897.1"/>
    </source>
</evidence>
<organism evidence="1 2">
    <name type="scientific">Epilithonimonas mollis</name>
    <dbReference type="NCBI Taxonomy" id="216903"/>
    <lineage>
        <taxon>Bacteria</taxon>
        <taxon>Pseudomonadati</taxon>
        <taxon>Bacteroidota</taxon>
        <taxon>Flavobacteriia</taxon>
        <taxon>Flavobacteriales</taxon>
        <taxon>Weeksellaceae</taxon>
        <taxon>Chryseobacterium group</taxon>
        <taxon>Epilithonimonas</taxon>
    </lineage>
</organism>
<dbReference type="EMBL" id="FRAM01000002">
    <property type="protein sequence ID" value="SHK28897.1"/>
    <property type="molecule type" value="Genomic_DNA"/>
</dbReference>
<gene>
    <name evidence="1" type="ORF">SAMN05444371_1748</name>
</gene>
<dbReference type="RefSeq" id="WP_072997426.1">
    <property type="nucleotide sequence ID" value="NZ_FRAM01000002.1"/>
</dbReference>
<dbReference type="AlphaFoldDB" id="A0A1M6R9B2"/>
<reference evidence="2" key="1">
    <citation type="submission" date="2016-11" db="EMBL/GenBank/DDBJ databases">
        <authorList>
            <person name="Varghese N."/>
            <person name="Submissions S."/>
        </authorList>
    </citation>
    <scope>NUCLEOTIDE SEQUENCE [LARGE SCALE GENOMIC DNA]</scope>
    <source>
        <strain evidence="2">DSM 18016</strain>
    </source>
</reference>
<proteinExistence type="predicted"/>
<accession>A0A1M6R9B2</accession>
<dbReference type="STRING" id="216903.SAMN05444371_1748"/>
<evidence type="ECO:0000313" key="2">
    <source>
        <dbReference type="Proteomes" id="UP000184498"/>
    </source>
</evidence>
<keyword evidence="2" id="KW-1185">Reference proteome</keyword>
<name>A0A1M6R9B2_9FLAO</name>
<dbReference type="Proteomes" id="UP000184498">
    <property type="component" value="Unassembled WGS sequence"/>
</dbReference>
<protein>
    <submittedName>
        <fullName evidence="1">Uncharacterized protein</fullName>
    </submittedName>
</protein>
<dbReference type="OrthoDB" id="9804725at2"/>